<dbReference type="InterPro" id="IPR047114">
    <property type="entry name" value="YciF"/>
</dbReference>
<dbReference type="Proteomes" id="UP001595526">
    <property type="component" value="Unassembled WGS sequence"/>
</dbReference>
<sequence length="252" mass="27419">MAQQEKGTPSGLELFFQTMLQEIYWCELHLRDVLENMETRASTEELKAAFRNHRAETNDQVTRLEKIFYQRGMGAQPIFCVGMQGLFDEGWQIIDETEEGSAHRDAAMVIAAQKVEHYEIAAYGSLSTLAKTLGFKDAVQLLEESLAEEKKADSILTELAERDINADASVEPAKNEQLSPQPDTDDITTESDPAVETMKEAVTGMDAGAGSASTGGDAGASAPGSADALLVDDSGEPKAKRKGTTRKRTTKK</sequence>
<reference evidence="3" key="1">
    <citation type="journal article" date="2019" name="Int. J. Syst. Evol. Microbiol.">
        <title>The Global Catalogue of Microorganisms (GCM) 10K type strain sequencing project: providing services to taxonomists for standard genome sequencing and annotation.</title>
        <authorList>
            <consortium name="The Broad Institute Genomics Platform"/>
            <consortium name="The Broad Institute Genome Sequencing Center for Infectious Disease"/>
            <person name="Wu L."/>
            <person name="Ma J."/>
        </authorList>
    </citation>
    <scope>NUCLEOTIDE SEQUENCE [LARGE SCALE GENOMIC DNA]</scope>
    <source>
        <strain evidence="3">KCTC 52416</strain>
    </source>
</reference>
<dbReference type="InterPro" id="IPR009078">
    <property type="entry name" value="Ferritin-like_SF"/>
</dbReference>
<comment type="caution">
    <text evidence="2">The sequence shown here is derived from an EMBL/GenBank/DDBJ whole genome shotgun (WGS) entry which is preliminary data.</text>
</comment>
<dbReference type="PANTHER" id="PTHR30565:SF9">
    <property type="entry name" value="PROTEIN YCIF"/>
    <property type="match status" value="1"/>
</dbReference>
<proteinExistence type="predicted"/>
<organism evidence="2 3">
    <name type="scientific">Parapedobacter deserti</name>
    <dbReference type="NCBI Taxonomy" id="1912957"/>
    <lineage>
        <taxon>Bacteria</taxon>
        <taxon>Pseudomonadati</taxon>
        <taxon>Bacteroidota</taxon>
        <taxon>Sphingobacteriia</taxon>
        <taxon>Sphingobacteriales</taxon>
        <taxon>Sphingobacteriaceae</taxon>
        <taxon>Parapedobacter</taxon>
    </lineage>
</organism>
<dbReference type="InterPro" id="IPR012347">
    <property type="entry name" value="Ferritin-like"/>
</dbReference>
<feature type="compositionally biased region" description="Low complexity" evidence="1">
    <location>
        <begin position="204"/>
        <end position="228"/>
    </location>
</feature>
<feature type="compositionally biased region" description="Basic residues" evidence="1">
    <location>
        <begin position="239"/>
        <end position="252"/>
    </location>
</feature>
<feature type="region of interest" description="Disordered" evidence="1">
    <location>
        <begin position="167"/>
        <end position="252"/>
    </location>
</feature>
<dbReference type="PANTHER" id="PTHR30565">
    <property type="entry name" value="PROTEIN YCIF"/>
    <property type="match status" value="1"/>
</dbReference>
<keyword evidence="3" id="KW-1185">Reference proteome</keyword>
<accession>A0ABV7JPT2</accession>
<protein>
    <submittedName>
        <fullName evidence="2">Ferritin-like domain-containing protein</fullName>
    </submittedName>
</protein>
<dbReference type="RefSeq" id="WP_379026173.1">
    <property type="nucleotide sequence ID" value="NZ_JBHRTA010000062.1"/>
</dbReference>
<dbReference type="EMBL" id="JBHRTA010000062">
    <property type="protein sequence ID" value="MFC3200004.1"/>
    <property type="molecule type" value="Genomic_DNA"/>
</dbReference>
<dbReference type="Pfam" id="PF05974">
    <property type="entry name" value="DUF892"/>
    <property type="match status" value="1"/>
</dbReference>
<evidence type="ECO:0000313" key="3">
    <source>
        <dbReference type="Proteomes" id="UP001595526"/>
    </source>
</evidence>
<gene>
    <name evidence="2" type="ORF">ACFOET_20455</name>
</gene>
<evidence type="ECO:0000256" key="1">
    <source>
        <dbReference type="SAM" id="MobiDB-lite"/>
    </source>
</evidence>
<dbReference type="Gene3D" id="1.20.1260.10">
    <property type="match status" value="1"/>
</dbReference>
<dbReference type="SUPFAM" id="SSF47240">
    <property type="entry name" value="Ferritin-like"/>
    <property type="match status" value="1"/>
</dbReference>
<name>A0ABV7JPT2_9SPHI</name>
<dbReference type="InterPro" id="IPR010287">
    <property type="entry name" value="DUF892_YciF-like"/>
</dbReference>
<evidence type="ECO:0000313" key="2">
    <source>
        <dbReference type="EMBL" id="MFC3200004.1"/>
    </source>
</evidence>